<dbReference type="EMBL" id="BAAABV010000029">
    <property type="protein sequence ID" value="GAA0320684.1"/>
    <property type="molecule type" value="Genomic_DNA"/>
</dbReference>
<evidence type="ECO:0000313" key="3">
    <source>
        <dbReference type="Proteomes" id="UP001501867"/>
    </source>
</evidence>
<organism evidence="2 3">
    <name type="scientific">Streptomyces polychromogenes</name>
    <dbReference type="NCBI Taxonomy" id="67342"/>
    <lineage>
        <taxon>Bacteria</taxon>
        <taxon>Bacillati</taxon>
        <taxon>Actinomycetota</taxon>
        <taxon>Actinomycetes</taxon>
        <taxon>Kitasatosporales</taxon>
        <taxon>Streptomycetaceae</taxon>
        <taxon>Streptomyces</taxon>
    </lineage>
</organism>
<gene>
    <name evidence="2" type="ORF">GCM10010302_69810</name>
</gene>
<accession>A0ABN0VYN3</accession>
<evidence type="ECO:0000313" key="2">
    <source>
        <dbReference type="EMBL" id="GAA0320684.1"/>
    </source>
</evidence>
<protein>
    <submittedName>
        <fullName evidence="2">Uncharacterized protein</fullName>
    </submittedName>
</protein>
<dbReference type="RefSeq" id="WP_344168515.1">
    <property type="nucleotide sequence ID" value="NZ_BAAABV010000029.1"/>
</dbReference>
<sequence length="234" mass="26588">MSKYADFEGLRDRARELRLQGMTYDQIQVELGCSKSSISLWVRDLPKPERHTRRVTTDMTQAQAGRREAHERRLVEHEATRQAAATEIGTLSERELFLLGVALYWAEGAKAKPHPQIKFVNSDPNMIRTFLAWLRLMSVENERLRFTLQIHETADITAAEDYWQGIVGLGAAHFYKTAVKRHNPRTNRKNTGTGYRGCLTVSVLRGAELHRRIEGAWCGIVGGIDSITKTQCPI</sequence>
<dbReference type="Proteomes" id="UP001501867">
    <property type="component" value="Unassembled WGS sequence"/>
</dbReference>
<name>A0ABN0VYN3_9ACTN</name>
<keyword evidence="3" id="KW-1185">Reference proteome</keyword>
<evidence type="ECO:0000256" key="1">
    <source>
        <dbReference type="SAM" id="MobiDB-lite"/>
    </source>
</evidence>
<reference evidence="2 3" key="1">
    <citation type="journal article" date="2019" name="Int. J. Syst. Evol. Microbiol.">
        <title>The Global Catalogue of Microorganisms (GCM) 10K type strain sequencing project: providing services to taxonomists for standard genome sequencing and annotation.</title>
        <authorList>
            <consortium name="The Broad Institute Genomics Platform"/>
            <consortium name="The Broad Institute Genome Sequencing Center for Infectious Disease"/>
            <person name="Wu L."/>
            <person name="Ma J."/>
        </authorList>
    </citation>
    <scope>NUCLEOTIDE SEQUENCE [LARGE SCALE GENOMIC DNA]</scope>
    <source>
        <strain evidence="2 3">JCM 4505</strain>
    </source>
</reference>
<comment type="caution">
    <text evidence="2">The sequence shown here is derived from an EMBL/GenBank/DDBJ whole genome shotgun (WGS) entry which is preliminary data.</text>
</comment>
<feature type="region of interest" description="Disordered" evidence="1">
    <location>
        <begin position="51"/>
        <end position="71"/>
    </location>
</feature>
<proteinExistence type="predicted"/>